<keyword evidence="1" id="KW-0479">Metal-binding</keyword>
<feature type="domain" description="SP-RING-type" evidence="6">
    <location>
        <begin position="299"/>
        <end position="380"/>
    </location>
</feature>
<evidence type="ECO:0000256" key="1">
    <source>
        <dbReference type="ARBA" id="ARBA00022723"/>
    </source>
</evidence>
<dbReference type="PANTHER" id="PTHR10782">
    <property type="entry name" value="ZINC FINGER MIZ DOMAIN-CONTAINING PROTEIN"/>
    <property type="match status" value="1"/>
</dbReference>
<evidence type="ECO:0000256" key="5">
    <source>
        <dbReference type="SAM" id="MobiDB-lite"/>
    </source>
</evidence>
<feature type="compositionally biased region" description="Polar residues" evidence="5">
    <location>
        <begin position="807"/>
        <end position="824"/>
    </location>
</feature>
<proteinExistence type="predicted"/>
<dbReference type="GO" id="GO:0019789">
    <property type="term" value="F:SUMO transferase activity"/>
    <property type="evidence" value="ECO:0007669"/>
    <property type="project" value="UniProtKB-ARBA"/>
</dbReference>
<comment type="caution">
    <text evidence="7">The sequence shown here is derived from an EMBL/GenBank/DDBJ whole genome shotgun (WGS) entry which is preliminary data.</text>
</comment>
<keyword evidence="3" id="KW-0862">Zinc</keyword>
<feature type="compositionally biased region" description="Basic and acidic residues" evidence="5">
    <location>
        <begin position="404"/>
        <end position="415"/>
    </location>
</feature>
<evidence type="ECO:0000256" key="4">
    <source>
        <dbReference type="PROSITE-ProRule" id="PRU00452"/>
    </source>
</evidence>
<feature type="region of interest" description="Disordered" evidence="5">
    <location>
        <begin position="807"/>
        <end position="845"/>
    </location>
</feature>
<dbReference type="GO" id="GO:0016925">
    <property type="term" value="P:protein sumoylation"/>
    <property type="evidence" value="ECO:0007669"/>
    <property type="project" value="UniProtKB-ARBA"/>
</dbReference>
<name>A0ABD3S0M9_9LAMI</name>
<gene>
    <name evidence="7" type="ORF">ACJIZ3_003921</name>
</gene>
<evidence type="ECO:0000256" key="3">
    <source>
        <dbReference type="ARBA" id="ARBA00022833"/>
    </source>
</evidence>
<accession>A0ABD3S0M9</accession>
<keyword evidence="8" id="KW-1185">Reference proteome</keyword>
<evidence type="ECO:0000256" key="2">
    <source>
        <dbReference type="ARBA" id="ARBA00022771"/>
    </source>
</evidence>
<protein>
    <recommendedName>
        <fullName evidence="6">SP-RING-type domain-containing protein</fullName>
    </recommendedName>
</protein>
<evidence type="ECO:0000259" key="6">
    <source>
        <dbReference type="PROSITE" id="PS51044"/>
    </source>
</evidence>
<sequence>MTGTTITGGGEGRGPVLTNGVKSSCVNSFRINAVIDRLSLHALGHVSNPVEFLNLCLSLARGIDFAISNQEVSARAQELPELLKQVCQKKNDPLMQAAVMVLMISVKNACQSGWFSDRDSEELRNLVKEITSNFCSVPDFNTDPNCSRSVISTIMSRFYPRMEMSHMFVFLEAKPGFDAYVSDFQISKNIKSAPGDKVRLFVVQTDSLETSSCLISPPKVNFLLNGKAVDRRTNVFVDTGPQIPTDVTHLLKYGTNLLQAVGEFDGNYIIAVALMNEVPNPDSNALQDYKQHAPAIVDPDSEVIEGSSRISLNCPISFKRIKIPVKGLSCNHIQCFDFDNYVDINSRRPSWRCPHCNQYVCFSDIRIDQKIVKILNEVGPKVTDIVLSSDGSWNTAMEIADTTRIPEDRTTHSGKNDSTQPENVSVPDTPMDVFDLTQTDDVMDAVLTHETEDRKFNPTSSQNQSTTLSMPTDLHVARTNDVINQSSPHLEDDFWSGIYISTFEQGQTAGASVSTSNQVPPLSFLPDPMTSVPNREVEAFNNALVTTSVPQSERSLPNTLQLQQYQFGNNPTITNEYGRFPSMPRNVTRNPIAVQALPVQTPTSVQQQMSRNRVNPLVQSAVSTVSQTSPIGSNPHPVPQMSSSPLLHPPGFQNVVGFPVPNLTPPHAYRALQERQASNQHMVNNRIPQSMSQSPDTMQQPHASFLRSQIHVGAPQNRGVVNAQQNLLASANRAAQMAVDPSTYQRMQSVVGDQTVNNGISSQPLPRTDSYDPADMNWRPEGRMRGALSGQAYADALNQYIIRPSQQAQATRPISNVTSPQTNVPHMADRVSHGSAAPVSRPGMH</sequence>
<evidence type="ECO:0000313" key="7">
    <source>
        <dbReference type="EMBL" id="KAL3818016.1"/>
    </source>
</evidence>
<dbReference type="EMBL" id="JBJXBP010000007">
    <property type="protein sequence ID" value="KAL3818016.1"/>
    <property type="molecule type" value="Genomic_DNA"/>
</dbReference>
<evidence type="ECO:0000313" key="8">
    <source>
        <dbReference type="Proteomes" id="UP001634393"/>
    </source>
</evidence>
<dbReference type="Proteomes" id="UP001634393">
    <property type="component" value="Unassembled WGS sequence"/>
</dbReference>
<dbReference type="CDD" id="cd16650">
    <property type="entry name" value="SP-RING_PIAS-like"/>
    <property type="match status" value="1"/>
</dbReference>
<keyword evidence="2 4" id="KW-0863">Zinc-finger</keyword>
<organism evidence="7 8">
    <name type="scientific">Penstemon smallii</name>
    <dbReference type="NCBI Taxonomy" id="265156"/>
    <lineage>
        <taxon>Eukaryota</taxon>
        <taxon>Viridiplantae</taxon>
        <taxon>Streptophyta</taxon>
        <taxon>Embryophyta</taxon>
        <taxon>Tracheophyta</taxon>
        <taxon>Spermatophyta</taxon>
        <taxon>Magnoliopsida</taxon>
        <taxon>eudicotyledons</taxon>
        <taxon>Gunneridae</taxon>
        <taxon>Pentapetalae</taxon>
        <taxon>asterids</taxon>
        <taxon>lamiids</taxon>
        <taxon>Lamiales</taxon>
        <taxon>Plantaginaceae</taxon>
        <taxon>Cheloneae</taxon>
        <taxon>Penstemon</taxon>
    </lineage>
</organism>
<dbReference type="Gene3D" id="3.30.40.10">
    <property type="entry name" value="Zinc/RING finger domain, C3HC4 (zinc finger)"/>
    <property type="match status" value="1"/>
</dbReference>
<dbReference type="InterPro" id="IPR004181">
    <property type="entry name" value="Znf_MIZ"/>
</dbReference>
<dbReference type="GO" id="GO:0008270">
    <property type="term" value="F:zinc ion binding"/>
    <property type="evidence" value="ECO:0007669"/>
    <property type="project" value="UniProtKB-KW"/>
</dbReference>
<dbReference type="InterPro" id="IPR013083">
    <property type="entry name" value="Znf_RING/FYVE/PHD"/>
</dbReference>
<reference evidence="7 8" key="1">
    <citation type="submission" date="2024-12" db="EMBL/GenBank/DDBJ databases">
        <title>The unique morphological basis and parallel evolutionary history of personate flowers in Penstemon.</title>
        <authorList>
            <person name="Depatie T.H."/>
            <person name="Wessinger C.A."/>
        </authorList>
    </citation>
    <scope>NUCLEOTIDE SEQUENCE [LARGE SCALE GENOMIC DNA]</scope>
    <source>
        <strain evidence="7">WTNN_2</strain>
        <tissue evidence="7">Leaf</tissue>
    </source>
</reference>
<dbReference type="PROSITE" id="PS51044">
    <property type="entry name" value="ZF_SP_RING"/>
    <property type="match status" value="1"/>
</dbReference>
<dbReference type="PANTHER" id="PTHR10782:SF4">
    <property type="entry name" value="TONALLI, ISOFORM E"/>
    <property type="match status" value="1"/>
</dbReference>
<dbReference type="AlphaFoldDB" id="A0ABD3S0M9"/>
<dbReference type="Pfam" id="PF02891">
    <property type="entry name" value="zf-MIZ"/>
    <property type="match status" value="1"/>
</dbReference>
<feature type="region of interest" description="Disordered" evidence="5">
    <location>
        <begin position="404"/>
        <end position="429"/>
    </location>
</feature>